<protein>
    <recommendedName>
        <fullName evidence="3">Carboxylic ester hydrolase</fullName>
        <ecNumber evidence="3">3.1.1.-</ecNumber>
    </recommendedName>
</protein>
<keyword evidence="2 3" id="KW-0378">Hydrolase</keyword>
<evidence type="ECO:0000313" key="7">
    <source>
        <dbReference type="Proteomes" id="UP000246005"/>
    </source>
</evidence>
<sequence length="480" mass="51685">MRSTTTLLTAAVFVAASAVPAHAAGTTVRTDTGFVSGTVTNAQRTFQGVPFAAPPTGENRWRDPQPAKPWQGVRQATRPGPRCAQDEGLGSPASDAEDCLYLNVTTPPNAVNRPVMVWIHGGSFTSGAGSDYGVDQLVRNGSVVVTINYRLGAFGYFGFPGLAGSGAFGLKDQQKALEWVQRNIRQFGGNPRNVTLFGASAGGLSTCAQLTSPRTRGLFHRAIIQSGPCQLGIPAGENQVHHTWAARADVEQAGAKASHGCTDIACLRQLSVQQVKALTPLFSAPAYDTEALPDNPITALRQGRFHRIPVLTGTTRDELTVFVAMYYPRLDAGGYELALVEGFGAAKAKRIVEHYPPKGGDERVQLSKALTAMTSACTTDELRSQTNAFGYEFAEPEPPMIFPGMPEFPYGAYHGSELPFLLRYGGATLDAGQRKLSDEMVRAWTRFARTGHPGWSRQDVRLFATEQVAPADHRCDLWSS</sequence>
<dbReference type="Gene3D" id="3.40.50.1820">
    <property type="entry name" value="alpha/beta hydrolase"/>
    <property type="match status" value="1"/>
</dbReference>
<feature type="region of interest" description="Disordered" evidence="4">
    <location>
        <begin position="48"/>
        <end position="89"/>
    </location>
</feature>
<dbReference type="Pfam" id="PF00135">
    <property type="entry name" value="COesterase"/>
    <property type="match status" value="1"/>
</dbReference>
<accession>A0A316ICN1</accession>
<feature type="domain" description="Carboxylesterase type B" evidence="5">
    <location>
        <begin position="26"/>
        <end position="455"/>
    </location>
</feature>
<feature type="chain" id="PRO_5016195529" description="Carboxylic ester hydrolase" evidence="3">
    <location>
        <begin position="24"/>
        <end position="480"/>
    </location>
</feature>
<evidence type="ECO:0000256" key="4">
    <source>
        <dbReference type="SAM" id="MobiDB-lite"/>
    </source>
</evidence>
<reference evidence="6 7" key="1">
    <citation type="submission" date="2018-05" db="EMBL/GenBank/DDBJ databases">
        <title>Genomic Encyclopedia of Type Strains, Phase IV (KMG-IV): sequencing the most valuable type-strain genomes for metagenomic binning, comparative biology and taxonomic classification.</title>
        <authorList>
            <person name="Goeker M."/>
        </authorList>
    </citation>
    <scope>NUCLEOTIDE SEQUENCE [LARGE SCALE GENOMIC DNA]</scope>
    <source>
        <strain evidence="6 7">DSM 45480</strain>
    </source>
</reference>
<dbReference type="InterPro" id="IPR050309">
    <property type="entry name" value="Type-B_Carboxylest/Lipase"/>
</dbReference>
<evidence type="ECO:0000256" key="2">
    <source>
        <dbReference type="ARBA" id="ARBA00022801"/>
    </source>
</evidence>
<feature type="signal peptide" evidence="3">
    <location>
        <begin position="1"/>
        <end position="23"/>
    </location>
</feature>
<dbReference type="PROSITE" id="PS00122">
    <property type="entry name" value="CARBOXYLESTERASE_B_1"/>
    <property type="match status" value="1"/>
</dbReference>
<dbReference type="EC" id="3.1.1.-" evidence="3"/>
<dbReference type="GO" id="GO:0016787">
    <property type="term" value="F:hydrolase activity"/>
    <property type="evidence" value="ECO:0007669"/>
    <property type="project" value="UniProtKB-KW"/>
</dbReference>
<dbReference type="PANTHER" id="PTHR11559">
    <property type="entry name" value="CARBOXYLESTERASE"/>
    <property type="match status" value="1"/>
</dbReference>
<evidence type="ECO:0000313" key="6">
    <source>
        <dbReference type="EMBL" id="PWK88092.1"/>
    </source>
</evidence>
<evidence type="ECO:0000256" key="1">
    <source>
        <dbReference type="ARBA" id="ARBA00005964"/>
    </source>
</evidence>
<dbReference type="InterPro" id="IPR029058">
    <property type="entry name" value="AB_hydrolase_fold"/>
</dbReference>
<gene>
    <name evidence="6" type="ORF">C8D88_103288</name>
</gene>
<dbReference type="AlphaFoldDB" id="A0A316ICN1"/>
<dbReference type="EMBL" id="QGHB01000003">
    <property type="protein sequence ID" value="PWK88092.1"/>
    <property type="molecule type" value="Genomic_DNA"/>
</dbReference>
<dbReference type="InterPro" id="IPR002018">
    <property type="entry name" value="CarbesteraseB"/>
</dbReference>
<evidence type="ECO:0000256" key="3">
    <source>
        <dbReference type="RuleBase" id="RU361235"/>
    </source>
</evidence>
<organism evidence="6 7">
    <name type="scientific">Lentzea atacamensis</name>
    <dbReference type="NCBI Taxonomy" id="531938"/>
    <lineage>
        <taxon>Bacteria</taxon>
        <taxon>Bacillati</taxon>
        <taxon>Actinomycetota</taxon>
        <taxon>Actinomycetes</taxon>
        <taxon>Pseudonocardiales</taxon>
        <taxon>Pseudonocardiaceae</taxon>
        <taxon>Lentzea</taxon>
    </lineage>
</organism>
<comment type="similarity">
    <text evidence="1 3">Belongs to the type-B carboxylesterase/lipase family.</text>
</comment>
<dbReference type="SUPFAM" id="SSF53474">
    <property type="entry name" value="alpha/beta-Hydrolases"/>
    <property type="match status" value="1"/>
</dbReference>
<proteinExistence type="inferred from homology"/>
<dbReference type="InterPro" id="IPR019826">
    <property type="entry name" value="Carboxylesterase_B_AS"/>
</dbReference>
<comment type="caution">
    <text evidence="6">The sequence shown here is derived from an EMBL/GenBank/DDBJ whole genome shotgun (WGS) entry which is preliminary data.</text>
</comment>
<dbReference type="RefSeq" id="WP_109635930.1">
    <property type="nucleotide sequence ID" value="NZ_QGHB01000003.1"/>
</dbReference>
<dbReference type="Proteomes" id="UP000246005">
    <property type="component" value="Unassembled WGS sequence"/>
</dbReference>
<keyword evidence="3" id="KW-0732">Signal</keyword>
<name>A0A316ICN1_9PSEU</name>
<evidence type="ECO:0000259" key="5">
    <source>
        <dbReference type="Pfam" id="PF00135"/>
    </source>
</evidence>